<dbReference type="RefSeq" id="WP_282300495.1">
    <property type="nucleotide sequence ID" value="NZ_CP124616.1"/>
</dbReference>
<protein>
    <submittedName>
        <fullName evidence="2">Uncharacterized protein</fullName>
    </submittedName>
</protein>
<evidence type="ECO:0000313" key="3">
    <source>
        <dbReference type="Proteomes" id="UP001241605"/>
    </source>
</evidence>
<feature type="region of interest" description="Disordered" evidence="1">
    <location>
        <begin position="1"/>
        <end position="40"/>
    </location>
</feature>
<proteinExistence type="predicted"/>
<reference evidence="2 3" key="1">
    <citation type="submission" date="2023-05" db="EMBL/GenBank/DDBJ databases">
        <title>YMD87, complete Genome.</title>
        <authorList>
            <person name="Zhang J."/>
            <person name="Xu X."/>
        </authorList>
    </citation>
    <scope>NUCLEOTIDE SEQUENCE [LARGE SCALE GENOMIC DNA]</scope>
    <source>
        <strain evidence="2 3">YMD87</strain>
    </source>
</reference>
<sequence>MTATGARPETRLRPDLPKLGLREKDLPFYRGPRDGGHKDD</sequence>
<evidence type="ECO:0000313" key="2">
    <source>
        <dbReference type="EMBL" id="WGW03865.1"/>
    </source>
</evidence>
<evidence type="ECO:0000256" key="1">
    <source>
        <dbReference type="SAM" id="MobiDB-lite"/>
    </source>
</evidence>
<dbReference type="EMBL" id="CP124616">
    <property type="protein sequence ID" value="WGW03865.1"/>
    <property type="molecule type" value="Genomic_DNA"/>
</dbReference>
<accession>A0ABY8QH54</accession>
<feature type="compositionally biased region" description="Basic and acidic residues" evidence="1">
    <location>
        <begin position="8"/>
        <end position="40"/>
    </location>
</feature>
<organism evidence="2 3">
    <name type="scientific">Tropicibacter oceani</name>
    <dbReference type="NCBI Taxonomy" id="3058420"/>
    <lineage>
        <taxon>Bacteria</taxon>
        <taxon>Pseudomonadati</taxon>
        <taxon>Pseudomonadota</taxon>
        <taxon>Alphaproteobacteria</taxon>
        <taxon>Rhodobacterales</taxon>
        <taxon>Roseobacteraceae</taxon>
        <taxon>Tropicibacter</taxon>
    </lineage>
</organism>
<name>A0ABY8QH54_9RHOB</name>
<gene>
    <name evidence="2" type="ORF">QF118_18415</name>
</gene>
<dbReference type="Proteomes" id="UP001241605">
    <property type="component" value="Chromosome"/>
</dbReference>
<keyword evidence="3" id="KW-1185">Reference proteome</keyword>